<dbReference type="EMBL" id="KX698637">
    <property type="protein sequence ID" value="APD72593.1"/>
    <property type="molecule type" value="Genomic_DNA"/>
</dbReference>
<evidence type="ECO:0000259" key="10">
    <source>
        <dbReference type="Pfam" id="PF00913"/>
    </source>
</evidence>
<dbReference type="Pfam" id="PF00913">
    <property type="entry name" value="Trypan_glycop"/>
    <property type="match status" value="1"/>
</dbReference>
<organism evidence="11">
    <name type="scientific">Trypanosoma brucei</name>
    <dbReference type="NCBI Taxonomy" id="5691"/>
    <lineage>
        <taxon>Eukaryota</taxon>
        <taxon>Discoba</taxon>
        <taxon>Euglenozoa</taxon>
        <taxon>Kinetoplastea</taxon>
        <taxon>Metakinetoplastina</taxon>
        <taxon>Trypanosomatida</taxon>
        <taxon>Trypanosomatidae</taxon>
        <taxon>Trypanosoma</taxon>
    </lineage>
</organism>
<feature type="region of interest" description="Disordered" evidence="8">
    <location>
        <begin position="450"/>
        <end position="475"/>
    </location>
</feature>
<keyword evidence="4" id="KW-0336">GPI-anchor</keyword>
<evidence type="ECO:0000256" key="2">
    <source>
        <dbReference type="ARBA" id="ARBA00004609"/>
    </source>
</evidence>
<evidence type="ECO:0000256" key="4">
    <source>
        <dbReference type="ARBA" id="ARBA00022622"/>
    </source>
</evidence>
<dbReference type="SUPFAM" id="SSF58087">
    <property type="entry name" value="Variant surface glycoprotein (N-terminal domain)"/>
    <property type="match status" value="1"/>
</dbReference>
<dbReference type="InterPro" id="IPR027446">
    <property type="entry name" value="VSG_C_dom_sf"/>
</dbReference>
<accession>A0A1J0R431</accession>
<dbReference type="VEuPathDB" id="TriTrypDB:Tb427_000130300"/>
<dbReference type="VEuPathDB" id="TriTrypDB:Tb1125.11.18510"/>
<feature type="domain" description="Trypanosome variant surface glycoprotein A-type N-terminal" evidence="10">
    <location>
        <begin position="17"/>
        <end position="380"/>
    </location>
</feature>
<feature type="signal peptide" evidence="9">
    <location>
        <begin position="1"/>
        <end position="28"/>
    </location>
</feature>
<evidence type="ECO:0000256" key="8">
    <source>
        <dbReference type="SAM" id="MobiDB-lite"/>
    </source>
</evidence>
<comment type="subcellular location">
    <subcellularLocation>
        <location evidence="2">Cell membrane</location>
        <topology evidence="2">Lipid-anchor</topology>
        <topology evidence="2">GPI-anchor</topology>
    </subcellularLocation>
</comment>
<keyword evidence="5" id="KW-0472">Membrane</keyword>
<dbReference type="AlphaFoldDB" id="A0A1J0R431"/>
<dbReference type="GO" id="GO:0042783">
    <property type="term" value="P:symbiont-mediated evasion of host immune response"/>
    <property type="evidence" value="ECO:0007669"/>
    <property type="project" value="InterPro"/>
</dbReference>
<reference evidence="11" key="1">
    <citation type="submission" date="2016-08" db="EMBL/GenBank/DDBJ databases">
        <title>VSG repertoire of Trypanosoma brucei EATRO 1125.</title>
        <authorList>
            <person name="Cross G.A."/>
        </authorList>
    </citation>
    <scope>NUCLEOTIDE SEQUENCE</scope>
    <source>
        <strain evidence="11">EATRO 1125</strain>
    </source>
</reference>
<keyword evidence="6" id="KW-0325">Glycoprotein</keyword>
<dbReference type="SUPFAM" id="SSF118251">
    <property type="entry name" value="Variant surface glycoprotein MITAT 1.2, VSG 221, C-terminal domain"/>
    <property type="match status" value="1"/>
</dbReference>
<sequence>MATQLSTVRLLLYIATLLVVQTAKQGDAAKEALKWSELKKLCKLAIFLRKIPADAMHKLNEQTTALQAAHQAKLAAAAAAEAQADQELSMVAAATAAAADKCIEDATAQARNIQEKAIKAVALGALQAGRISELVHLLKQMSAGGTTTGFCLTADGTNALTDTKVDEIDCETLTPKLDAEALDYAEQQFTDTGFGLVTTGDAKESRAGDKCILLHKADTNSPAANDIFQNKGPHLLGDGLLSVSAHTTNVEATITALNSIATGGKVAKAQHPYDHLYNAIAALKEAKPHSCGKDEASVMEGLINDGSVATELANMIKTREPDLPDGEDAKQAEAILTAIAAKDNNRGKSIRDKILKTKIDKVKNGKRIETAISEISSAAERRTGYLLEHNKTRIQLAELSKQLTAARQQKEKSDAPKTQETDATCEAKGTGGNCKDGCKWDSDGPNKKCVVDKNYTPKQVDGGEKDRKTGTTNTTGSNSFLIKTSPLLLAVLLF</sequence>
<dbReference type="GO" id="GO:0098552">
    <property type="term" value="C:side of membrane"/>
    <property type="evidence" value="ECO:0007669"/>
    <property type="project" value="UniProtKB-KW"/>
</dbReference>
<evidence type="ECO:0000256" key="9">
    <source>
        <dbReference type="SAM" id="SignalP"/>
    </source>
</evidence>
<dbReference type="FunFam" id="4.10.110.20:FF:000001">
    <property type="entry name" value="Variant surface glycoprotein (VSG), putative"/>
    <property type="match status" value="1"/>
</dbReference>
<dbReference type="Gene3D" id="1.10.470.10">
    <property type="entry name" value="Variant Surface Glycoprotein, subunit A, domain 2"/>
    <property type="match status" value="1"/>
</dbReference>
<name>A0A1J0R431_9TRYP</name>
<evidence type="ECO:0000256" key="5">
    <source>
        <dbReference type="ARBA" id="ARBA00023136"/>
    </source>
</evidence>
<dbReference type="Gene3D" id="4.10.110.20">
    <property type="entry name" value="Variant surface glycoprotein MITAT 1.2, VSG 221, C-terminal domain"/>
    <property type="match status" value="1"/>
</dbReference>
<comment type="function">
    <text evidence="1">VSG forms a coat on the surface of the parasite. The trypanosome evades the immune response of the host by expressing a series of antigenically distinct VSGs from an estimated 1000 VSG genes.</text>
</comment>
<evidence type="ECO:0000256" key="3">
    <source>
        <dbReference type="ARBA" id="ARBA00022475"/>
    </source>
</evidence>
<dbReference type="InterPro" id="IPR001812">
    <property type="entry name" value="Trypano_VSG_A_N_dom"/>
</dbReference>
<evidence type="ECO:0000256" key="1">
    <source>
        <dbReference type="ARBA" id="ARBA00002523"/>
    </source>
</evidence>
<feature type="chain" id="PRO_5012881893" evidence="9">
    <location>
        <begin position="29"/>
        <end position="494"/>
    </location>
</feature>
<evidence type="ECO:0000313" key="11">
    <source>
        <dbReference type="EMBL" id="APD72593.1"/>
    </source>
</evidence>
<dbReference type="Gene3D" id="3.90.150.10">
    <property type="entry name" value="Variant Surface Glycoprotein, subunit A domain 1"/>
    <property type="match status" value="1"/>
</dbReference>
<feature type="region of interest" description="Disordered" evidence="8">
    <location>
        <begin position="405"/>
        <end position="431"/>
    </location>
</feature>
<keyword evidence="9" id="KW-0732">Signal</keyword>
<feature type="compositionally biased region" description="Basic and acidic residues" evidence="8">
    <location>
        <begin position="408"/>
        <end position="420"/>
    </location>
</feature>
<keyword evidence="3" id="KW-1003">Cell membrane</keyword>
<evidence type="ECO:0000256" key="6">
    <source>
        <dbReference type="ARBA" id="ARBA00023180"/>
    </source>
</evidence>
<protein>
    <submittedName>
        <fullName evidence="11">Variant surface glycoprotein 1125.42</fullName>
    </submittedName>
</protein>
<proteinExistence type="predicted"/>
<dbReference type="GO" id="GO:0005886">
    <property type="term" value="C:plasma membrane"/>
    <property type="evidence" value="ECO:0007669"/>
    <property type="project" value="UniProtKB-SubCell"/>
</dbReference>
<evidence type="ECO:0000256" key="7">
    <source>
        <dbReference type="ARBA" id="ARBA00023288"/>
    </source>
</evidence>
<keyword evidence="7" id="KW-0449">Lipoprotein</keyword>
<dbReference type="VEuPathDB" id="TriTrypDB:Tb927.11.18480"/>